<protein>
    <recommendedName>
        <fullName evidence="3">DUF1828 domain-containing protein</fullName>
    </recommendedName>
</protein>
<keyword evidence="2" id="KW-1185">Reference proteome</keyword>
<accession>A0ABS1T5Y6</accession>
<comment type="caution">
    <text evidence="1">The sequence shown here is derived from an EMBL/GenBank/DDBJ whole genome shotgun (WGS) entry which is preliminary data.</text>
</comment>
<evidence type="ECO:0000313" key="2">
    <source>
        <dbReference type="Proteomes" id="UP000632377"/>
    </source>
</evidence>
<sequence length="114" mass="13074">MKFKYGSFSCDVDIFYRDNDIMVRFYDSSREQEEDQIVNLVIVDPGYGYLLLKIKGDSGLLSGFLDENVFSTDELVNAAIDFLESLSLTAKHVCIPHHVDRVKLTSFVEYNGEY</sequence>
<name>A0ABS1T5Y6_9CLOT</name>
<proteinExistence type="predicted"/>
<gene>
    <name evidence="1" type="ORF">JK636_03180</name>
</gene>
<evidence type="ECO:0008006" key="3">
    <source>
        <dbReference type="Google" id="ProtNLM"/>
    </source>
</evidence>
<organism evidence="1 2">
    <name type="scientific">Clostridium rhizosphaerae</name>
    <dbReference type="NCBI Taxonomy" id="2803861"/>
    <lineage>
        <taxon>Bacteria</taxon>
        <taxon>Bacillati</taxon>
        <taxon>Bacillota</taxon>
        <taxon>Clostridia</taxon>
        <taxon>Eubacteriales</taxon>
        <taxon>Clostridiaceae</taxon>
        <taxon>Clostridium</taxon>
    </lineage>
</organism>
<dbReference type="Proteomes" id="UP000632377">
    <property type="component" value="Unassembled WGS sequence"/>
</dbReference>
<reference evidence="1 2" key="1">
    <citation type="submission" date="2021-01" db="EMBL/GenBank/DDBJ databases">
        <title>Genome public.</title>
        <authorList>
            <person name="Liu C."/>
            <person name="Sun Q."/>
        </authorList>
    </citation>
    <scope>NUCLEOTIDE SEQUENCE [LARGE SCALE GENOMIC DNA]</scope>
    <source>
        <strain evidence="1 2">YIM B02515</strain>
    </source>
</reference>
<evidence type="ECO:0000313" key="1">
    <source>
        <dbReference type="EMBL" id="MBL4934758.1"/>
    </source>
</evidence>
<dbReference type="EMBL" id="JAESWC010000002">
    <property type="protein sequence ID" value="MBL4934758.1"/>
    <property type="molecule type" value="Genomic_DNA"/>
</dbReference>